<feature type="domain" description="IcmF-related" evidence="3">
    <location>
        <begin position="494"/>
        <end position="802"/>
    </location>
</feature>
<dbReference type="Pfam" id="PF06744">
    <property type="entry name" value="IcmF_C"/>
    <property type="match status" value="1"/>
</dbReference>
<dbReference type="NCBIfam" id="TIGR03348">
    <property type="entry name" value="VI_IcmF"/>
    <property type="match status" value="1"/>
</dbReference>
<proteinExistence type="predicted"/>
<dbReference type="InterPro" id="IPR009612">
    <property type="entry name" value="IcmF-rel"/>
</dbReference>
<comment type="caution">
    <text evidence="5">The sequence shown here is derived from an EMBL/GenBank/DDBJ whole genome shotgun (WGS) entry which is preliminary data.</text>
</comment>
<dbReference type="Proteomes" id="UP001156882">
    <property type="component" value="Unassembled WGS sequence"/>
</dbReference>
<sequence>MKRWIILIVSILAVIALCAVIWFVLPLVAVAGVEPFANDWLRLAMIGLLLAVYFCWLAWHIYKHSQSARALAENIAVQEPEDDGSDSVVLAEKMRDALLTLKGSRRAKGDFLYELPWYLIVGPPGAGKTTALMNCGLKFPLAAHAGPIAGSGGTRYCDWWFTEDAVFIDTAGRYTTQDSDTETDRKSWLAFLDLLKRHRERQPINGVLVAISIGDLLGLKEAELGAHAVAIRKRLAELNNRLQVDFPVYVIFTKADLIAGFMEYFGNLDSEERKAVWGATFQTKNKKENRVGDVGPEIDLLISRLTTELPDRLQEEPDPVSRVRLMGLPSQLATLKPTITRFLAQIFEPTRYQTSAALRGFYFSSGTQEGTPIDQLLGSLSRDLGLQAGASIAYSGRAKSYFLEHLLTKVVFGEAGWVSTNAAAVRRRFLLRTSGYVLVAGVTLAALAGWANSYYANKGLIDQTNVASASYAGDTAALLQEDPINDADFLRVIKPLDKLRAFPWGYDKVDTEPQVSETLGLGQQKHVGTASVAAYRDGLDRLLRPRILFYLEKHLADLQDKPDELYDPLKIYMMLGGDPTIPVQTNLIKDWMQGEWESLYPGEPNKAVRDSLNRHLDAMLSIESTPTRQIALDGTLVKSSQAALARLPLAERAFAIIRSEARGTTVKDWMVEIRGGPDATAVFSTNDGSDIAALGIPALFTYDGFYNLFLDKRDDVIQLLQNERWVLGDVGSTQAIDEQYRNLEPDLYNIYDREFLKTWTSVLGRLKLNSFADDQQDYATLRAASGAASPIKLLLESISSETKLTEARQAAGGNDINGKLADVAGKAAIRAAGRLGSLANKGLDAARKSAGRGGNVDPPFVPGAIIQQQFRRYQDFAEKKGDKSQIDLLVDQLKSLYQSVLDKQNVDGAAQGQKNMQDALSGINTLSSQLDPPFSTMFKVTMDEFYQKILVGKVEDLESDMKGTVTSECLKITGGKYPFDPKSKQDVPMGDFGRLFGPHGVFDTFYSQKLAALVDTSRPTAWAWKQTSQLSRQLSPDTLQQFQNASRIKEAFFTGAGSAPNVKLTLATLPASQKATSVTFEVNGAKMDSVFGVPTRHDFEWPGSSPDGTASITMPEADGKTPSMSFDGAWALYRLLQKGTFAQSNGKTTVSLVVGGTGVTYQLTVDSTENPFTLLSKFKFACPKDL</sequence>
<evidence type="ECO:0000259" key="4">
    <source>
        <dbReference type="Pfam" id="PF14331"/>
    </source>
</evidence>
<feature type="domain" description="Type VI secretion system IcmF C-terminal" evidence="2">
    <location>
        <begin position="1067"/>
        <end position="1167"/>
    </location>
</feature>
<dbReference type="InterPro" id="IPR010623">
    <property type="entry name" value="IcmF_C"/>
</dbReference>
<dbReference type="Pfam" id="PF06761">
    <property type="entry name" value="IcmF-related"/>
    <property type="match status" value="1"/>
</dbReference>
<feature type="domain" description="Type VI secretion system component TssM1 N-terminal" evidence="4">
    <location>
        <begin position="182"/>
        <end position="438"/>
    </location>
</feature>
<keyword evidence="6" id="KW-1185">Reference proteome</keyword>
<keyword evidence="1" id="KW-0472">Membrane</keyword>
<dbReference type="InterPro" id="IPR053156">
    <property type="entry name" value="T6SS_TssM-like"/>
</dbReference>
<dbReference type="PANTHER" id="PTHR36153">
    <property type="entry name" value="INNER MEMBRANE PROTEIN-RELATED"/>
    <property type="match status" value="1"/>
</dbReference>
<gene>
    <name evidence="5" type="ORF">GCM10007874_46480</name>
</gene>
<dbReference type="InterPro" id="IPR025743">
    <property type="entry name" value="TssM1_N"/>
</dbReference>
<feature type="transmembrane region" description="Helical" evidence="1">
    <location>
        <begin position="7"/>
        <end position="28"/>
    </location>
</feature>
<dbReference type="EMBL" id="BSPC01000052">
    <property type="protein sequence ID" value="GLS21631.1"/>
    <property type="molecule type" value="Genomic_DNA"/>
</dbReference>
<keyword evidence="1" id="KW-1133">Transmembrane helix</keyword>
<evidence type="ECO:0000313" key="5">
    <source>
        <dbReference type="EMBL" id="GLS21631.1"/>
    </source>
</evidence>
<dbReference type="RefSeq" id="WP_284314637.1">
    <property type="nucleotide sequence ID" value="NZ_BSPC01000052.1"/>
</dbReference>
<dbReference type="PANTHER" id="PTHR36153:SF1">
    <property type="entry name" value="TYPE VI SECRETION SYSTEM COMPONENT TSSM1"/>
    <property type="match status" value="1"/>
</dbReference>
<dbReference type="Pfam" id="PF14331">
    <property type="entry name" value="IcmF-related_N"/>
    <property type="match status" value="1"/>
</dbReference>
<evidence type="ECO:0000256" key="1">
    <source>
        <dbReference type="SAM" id="Phobius"/>
    </source>
</evidence>
<evidence type="ECO:0000313" key="6">
    <source>
        <dbReference type="Proteomes" id="UP001156882"/>
    </source>
</evidence>
<dbReference type="CDD" id="cd00882">
    <property type="entry name" value="Ras_like_GTPase"/>
    <property type="match status" value="1"/>
</dbReference>
<protein>
    <submittedName>
        <fullName evidence="5">Type VI secretion protein</fullName>
    </submittedName>
</protein>
<dbReference type="InterPro" id="IPR027417">
    <property type="entry name" value="P-loop_NTPase"/>
</dbReference>
<accession>A0ABQ6CMS8</accession>
<organism evidence="5 6">
    <name type="scientific">Labrys miyagiensis</name>
    <dbReference type="NCBI Taxonomy" id="346912"/>
    <lineage>
        <taxon>Bacteria</taxon>
        <taxon>Pseudomonadati</taxon>
        <taxon>Pseudomonadota</taxon>
        <taxon>Alphaproteobacteria</taxon>
        <taxon>Hyphomicrobiales</taxon>
        <taxon>Xanthobacteraceae</taxon>
        <taxon>Labrys</taxon>
    </lineage>
</organism>
<dbReference type="InterPro" id="IPR017731">
    <property type="entry name" value="TssM1-like"/>
</dbReference>
<evidence type="ECO:0000259" key="3">
    <source>
        <dbReference type="Pfam" id="PF06761"/>
    </source>
</evidence>
<evidence type="ECO:0000259" key="2">
    <source>
        <dbReference type="Pfam" id="PF06744"/>
    </source>
</evidence>
<feature type="transmembrane region" description="Helical" evidence="1">
    <location>
        <begin position="436"/>
        <end position="455"/>
    </location>
</feature>
<keyword evidence="1" id="KW-0812">Transmembrane</keyword>
<name>A0ABQ6CMS8_9HYPH</name>
<reference evidence="6" key="1">
    <citation type="journal article" date="2019" name="Int. J. Syst. Evol. Microbiol.">
        <title>The Global Catalogue of Microorganisms (GCM) 10K type strain sequencing project: providing services to taxonomists for standard genome sequencing and annotation.</title>
        <authorList>
            <consortium name="The Broad Institute Genomics Platform"/>
            <consortium name="The Broad Institute Genome Sequencing Center for Infectious Disease"/>
            <person name="Wu L."/>
            <person name="Ma J."/>
        </authorList>
    </citation>
    <scope>NUCLEOTIDE SEQUENCE [LARGE SCALE GENOMIC DNA]</scope>
    <source>
        <strain evidence="6">NBRC 101365</strain>
    </source>
</reference>
<dbReference type="SUPFAM" id="SSF52540">
    <property type="entry name" value="P-loop containing nucleoside triphosphate hydrolases"/>
    <property type="match status" value="1"/>
</dbReference>
<feature type="transmembrane region" description="Helical" evidence="1">
    <location>
        <begin position="40"/>
        <end position="59"/>
    </location>
</feature>